<gene>
    <name evidence="1" type="ORF">CLUMA_CG015526</name>
</gene>
<keyword evidence="2" id="KW-1185">Reference proteome</keyword>
<protein>
    <submittedName>
        <fullName evidence="1">CLUMA_CG015526, isoform A</fullName>
    </submittedName>
</protein>
<dbReference type="EMBL" id="CVRI01000057">
    <property type="protein sequence ID" value="CRL02000.1"/>
    <property type="molecule type" value="Genomic_DNA"/>
</dbReference>
<dbReference type="Proteomes" id="UP000183832">
    <property type="component" value="Unassembled WGS sequence"/>
</dbReference>
<proteinExistence type="predicted"/>
<organism evidence="1 2">
    <name type="scientific">Clunio marinus</name>
    <dbReference type="NCBI Taxonomy" id="568069"/>
    <lineage>
        <taxon>Eukaryota</taxon>
        <taxon>Metazoa</taxon>
        <taxon>Ecdysozoa</taxon>
        <taxon>Arthropoda</taxon>
        <taxon>Hexapoda</taxon>
        <taxon>Insecta</taxon>
        <taxon>Pterygota</taxon>
        <taxon>Neoptera</taxon>
        <taxon>Endopterygota</taxon>
        <taxon>Diptera</taxon>
        <taxon>Nematocera</taxon>
        <taxon>Chironomoidea</taxon>
        <taxon>Chironomidae</taxon>
        <taxon>Clunio</taxon>
    </lineage>
</organism>
<evidence type="ECO:0000313" key="2">
    <source>
        <dbReference type="Proteomes" id="UP000183832"/>
    </source>
</evidence>
<sequence>MNGYSDEAGITKVFAKTTENERNKSDCIICDIKSKCAAICVRSVRRNGKRFRLKKGPKGRKARTKMAAKMFLYMA</sequence>
<name>A0A1J1IPA7_9DIPT</name>
<reference evidence="1 2" key="1">
    <citation type="submission" date="2015-04" db="EMBL/GenBank/DDBJ databases">
        <authorList>
            <person name="Syromyatnikov M.Y."/>
            <person name="Popov V.N."/>
        </authorList>
    </citation>
    <scope>NUCLEOTIDE SEQUENCE [LARGE SCALE GENOMIC DNA]</scope>
</reference>
<accession>A0A1J1IPA7</accession>
<dbReference type="AlphaFoldDB" id="A0A1J1IPA7"/>
<evidence type="ECO:0000313" key="1">
    <source>
        <dbReference type="EMBL" id="CRL02000.1"/>
    </source>
</evidence>